<feature type="transmembrane region" description="Helical" evidence="2">
    <location>
        <begin position="49"/>
        <end position="72"/>
    </location>
</feature>
<evidence type="ECO:0000256" key="1">
    <source>
        <dbReference type="SAM" id="MobiDB-lite"/>
    </source>
</evidence>
<evidence type="ECO:0000256" key="2">
    <source>
        <dbReference type="SAM" id="Phobius"/>
    </source>
</evidence>
<reference evidence="3 4" key="1">
    <citation type="journal article" date="2015" name="Plant Cell">
        <title>Oil accumulation by the oleaginous diatom Fistulifera solaris as revealed by the genome and transcriptome.</title>
        <authorList>
            <person name="Tanaka T."/>
            <person name="Maeda Y."/>
            <person name="Veluchamy A."/>
            <person name="Tanaka M."/>
            <person name="Abida H."/>
            <person name="Marechal E."/>
            <person name="Bowler C."/>
            <person name="Muto M."/>
            <person name="Sunaga Y."/>
            <person name="Tanaka M."/>
            <person name="Yoshino T."/>
            <person name="Taniguchi T."/>
            <person name="Fukuda Y."/>
            <person name="Nemoto M."/>
            <person name="Matsumoto M."/>
            <person name="Wong P.S."/>
            <person name="Aburatani S."/>
            <person name="Fujibuchi W."/>
        </authorList>
    </citation>
    <scope>NUCLEOTIDE SEQUENCE [LARGE SCALE GENOMIC DNA]</scope>
    <source>
        <strain evidence="3 4">JPCC DA0580</strain>
    </source>
</reference>
<keyword evidence="4" id="KW-1185">Reference proteome</keyword>
<dbReference type="AlphaFoldDB" id="A0A1Z5JTJ1"/>
<sequence length="145" mass="15025">MSSTNTPSSPWAEPDVHFEYQEEQGTQTDGVNPAREGTRSPPQDRRRQIGGAAAVGGIAGLILAGPVIGLVAAGGAAAVAAKGKGAVGDVARATGNMASHAGERVKEFDKKHKVTKKTSEGFVKGCNWVSKKIATPKKVHKLNDP</sequence>
<accession>A0A1Z5JTJ1</accession>
<dbReference type="Proteomes" id="UP000198406">
    <property type="component" value="Unassembled WGS sequence"/>
</dbReference>
<proteinExistence type="predicted"/>
<dbReference type="EMBL" id="BDSP01000114">
    <property type="protein sequence ID" value="GAX17340.1"/>
    <property type="molecule type" value="Genomic_DNA"/>
</dbReference>
<evidence type="ECO:0000313" key="4">
    <source>
        <dbReference type="Proteomes" id="UP000198406"/>
    </source>
</evidence>
<comment type="caution">
    <text evidence="3">The sequence shown here is derived from an EMBL/GenBank/DDBJ whole genome shotgun (WGS) entry which is preliminary data.</text>
</comment>
<keyword evidence="2" id="KW-0472">Membrane</keyword>
<keyword evidence="2" id="KW-0812">Transmembrane</keyword>
<name>A0A1Z5JTJ1_FISSO</name>
<evidence type="ECO:0000313" key="3">
    <source>
        <dbReference type="EMBL" id="GAX17340.1"/>
    </source>
</evidence>
<keyword evidence="2" id="KW-1133">Transmembrane helix</keyword>
<feature type="compositionally biased region" description="Basic and acidic residues" evidence="1">
    <location>
        <begin position="36"/>
        <end position="47"/>
    </location>
</feature>
<gene>
    <name evidence="3" type="ORF">FisN_10Lh206</name>
</gene>
<feature type="region of interest" description="Disordered" evidence="1">
    <location>
        <begin position="1"/>
        <end position="47"/>
    </location>
</feature>
<dbReference type="InParanoid" id="A0A1Z5JTJ1"/>
<organism evidence="3 4">
    <name type="scientific">Fistulifera solaris</name>
    <name type="common">Oleaginous diatom</name>
    <dbReference type="NCBI Taxonomy" id="1519565"/>
    <lineage>
        <taxon>Eukaryota</taxon>
        <taxon>Sar</taxon>
        <taxon>Stramenopiles</taxon>
        <taxon>Ochrophyta</taxon>
        <taxon>Bacillariophyta</taxon>
        <taxon>Bacillariophyceae</taxon>
        <taxon>Bacillariophycidae</taxon>
        <taxon>Naviculales</taxon>
        <taxon>Naviculaceae</taxon>
        <taxon>Fistulifera</taxon>
    </lineage>
</organism>
<protein>
    <submittedName>
        <fullName evidence="3">Uncharacterized protein</fullName>
    </submittedName>
</protein>